<dbReference type="SUPFAM" id="SSF56300">
    <property type="entry name" value="Metallo-dependent phosphatases"/>
    <property type="match status" value="1"/>
</dbReference>
<dbReference type="EMBL" id="CP020919">
    <property type="protein sequence ID" value="AWG23961.1"/>
    <property type="molecule type" value="Genomic_DNA"/>
</dbReference>
<dbReference type="Gene3D" id="3.60.21.10">
    <property type="match status" value="1"/>
</dbReference>
<reference evidence="2 3" key="1">
    <citation type="submission" date="2017-04" db="EMBL/GenBank/DDBJ databases">
        <title>Complete genome sequence of Flavobacterium kingsejong AJ004.</title>
        <authorList>
            <person name="Lee P.C."/>
        </authorList>
    </citation>
    <scope>NUCLEOTIDE SEQUENCE [LARGE SCALE GENOMIC DNA]</scope>
    <source>
        <strain evidence="2 3">AJ004</strain>
    </source>
</reference>
<feature type="domain" description="Calcineurin-like phosphoesterase" evidence="1">
    <location>
        <begin position="29"/>
        <end position="127"/>
    </location>
</feature>
<dbReference type="PANTHER" id="PTHR39323:SF1">
    <property type="entry name" value="BLR1149 PROTEIN"/>
    <property type="match status" value="1"/>
</dbReference>
<proteinExistence type="predicted"/>
<evidence type="ECO:0000313" key="3">
    <source>
        <dbReference type="Proteomes" id="UP000244677"/>
    </source>
</evidence>
<sequence length="212" mass="24002">MTTLEIKIKNHNFILHPSGAVFWKAYGLLLISDVHFGKISHFRKHGVAVPEEAIGKNFEQLTAVVAYFNPGTILFLGDLFHSSLNREWNLFRNWTANCPADCILIAGNHDIIDRIHYEAIEIRVCDEMIIDGFLLTHHPEERLGYYNFSGHVHPGVQLKGIGRQFLNLPCFFRKEHQIILPAFGAFTGKHILAPSETDVVYAVTKDAVILVV</sequence>
<dbReference type="GO" id="GO:0016787">
    <property type="term" value="F:hydrolase activity"/>
    <property type="evidence" value="ECO:0007669"/>
    <property type="project" value="InterPro"/>
</dbReference>
<dbReference type="RefSeq" id="WP_108735624.1">
    <property type="nucleotide sequence ID" value="NZ_CP020919.1"/>
</dbReference>
<dbReference type="OrthoDB" id="9795838at2"/>
<dbReference type="PANTHER" id="PTHR39323">
    <property type="entry name" value="BLR1149 PROTEIN"/>
    <property type="match status" value="1"/>
</dbReference>
<gene>
    <name evidence="2" type="ORF">FK004_01355</name>
</gene>
<evidence type="ECO:0000259" key="1">
    <source>
        <dbReference type="Pfam" id="PF00149"/>
    </source>
</evidence>
<dbReference type="KEGG" id="fki:FK004_01355"/>
<organism evidence="2 3">
    <name type="scientific">Flavobacterium kingsejongi</name>
    <dbReference type="NCBI Taxonomy" id="1678728"/>
    <lineage>
        <taxon>Bacteria</taxon>
        <taxon>Pseudomonadati</taxon>
        <taxon>Bacteroidota</taxon>
        <taxon>Flavobacteriia</taxon>
        <taxon>Flavobacteriales</taxon>
        <taxon>Flavobacteriaceae</taxon>
        <taxon>Flavobacterium</taxon>
    </lineage>
</organism>
<protein>
    <submittedName>
        <fullName evidence="2">Metallophosphoesterase</fullName>
    </submittedName>
</protein>
<dbReference type="NCBIfam" id="TIGR04123">
    <property type="entry name" value="P_estr_lig_assc"/>
    <property type="match status" value="1"/>
</dbReference>
<dbReference type="InterPro" id="IPR029052">
    <property type="entry name" value="Metallo-depent_PP-like"/>
</dbReference>
<dbReference type="InterPro" id="IPR024173">
    <property type="entry name" value="Pesterase_MJ0037-like"/>
</dbReference>
<keyword evidence="3" id="KW-1185">Reference proteome</keyword>
<dbReference type="Proteomes" id="UP000244677">
    <property type="component" value="Chromosome"/>
</dbReference>
<name>A0A2S1LJU9_9FLAO</name>
<dbReference type="InterPro" id="IPR004843">
    <property type="entry name" value="Calcineurin-like_PHP"/>
</dbReference>
<dbReference type="PIRSF" id="PIRSF000887">
    <property type="entry name" value="Pesterase_MJ0037"/>
    <property type="match status" value="1"/>
</dbReference>
<dbReference type="InterPro" id="IPR026336">
    <property type="entry name" value="PdeM-like"/>
</dbReference>
<dbReference type="Pfam" id="PF00149">
    <property type="entry name" value="Metallophos"/>
    <property type="match status" value="1"/>
</dbReference>
<dbReference type="AlphaFoldDB" id="A0A2S1LJU9"/>
<accession>A0A2S1LJU9</accession>
<evidence type="ECO:0000313" key="2">
    <source>
        <dbReference type="EMBL" id="AWG23961.1"/>
    </source>
</evidence>